<protein>
    <submittedName>
        <fullName evidence="2 3">Uncharacterized protein</fullName>
    </submittedName>
</protein>
<dbReference type="RefSeq" id="XP_005829963.1">
    <property type="nucleotide sequence ID" value="XM_005829906.1"/>
</dbReference>
<proteinExistence type="predicted"/>
<dbReference type="AlphaFoldDB" id="L1J382"/>
<evidence type="ECO:0000313" key="4">
    <source>
        <dbReference type="Proteomes" id="UP000011087"/>
    </source>
</evidence>
<keyword evidence="4" id="KW-1185">Reference proteome</keyword>
<gene>
    <name evidence="2" type="ORF">GUITHDRAFT_140837</name>
</gene>
<feature type="compositionally biased region" description="Gly residues" evidence="1">
    <location>
        <begin position="125"/>
        <end position="140"/>
    </location>
</feature>
<feature type="compositionally biased region" description="Gly residues" evidence="1">
    <location>
        <begin position="379"/>
        <end position="392"/>
    </location>
</feature>
<dbReference type="EMBL" id="JH993013">
    <property type="protein sequence ID" value="EKX42983.1"/>
    <property type="molecule type" value="Genomic_DNA"/>
</dbReference>
<feature type="compositionally biased region" description="Low complexity" evidence="1">
    <location>
        <begin position="1"/>
        <end position="10"/>
    </location>
</feature>
<feature type="compositionally biased region" description="Basic and acidic residues" evidence="1">
    <location>
        <begin position="28"/>
        <end position="50"/>
    </location>
</feature>
<feature type="compositionally biased region" description="Basic and acidic residues" evidence="1">
    <location>
        <begin position="393"/>
        <end position="435"/>
    </location>
</feature>
<feature type="compositionally biased region" description="Gly residues" evidence="1">
    <location>
        <begin position="311"/>
        <end position="334"/>
    </location>
</feature>
<reference evidence="4" key="2">
    <citation type="submission" date="2012-11" db="EMBL/GenBank/DDBJ databases">
        <authorList>
            <person name="Kuo A."/>
            <person name="Curtis B.A."/>
            <person name="Tanifuji G."/>
            <person name="Burki F."/>
            <person name="Gruber A."/>
            <person name="Irimia M."/>
            <person name="Maruyama S."/>
            <person name="Arias M.C."/>
            <person name="Ball S.G."/>
            <person name="Gile G.H."/>
            <person name="Hirakawa Y."/>
            <person name="Hopkins J.F."/>
            <person name="Rensing S.A."/>
            <person name="Schmutz J."/>
            <person name="Symeonidi A."/>
            <person name="Elias M."/>
            <person name="Eveleigh R.J."/>
            <person name="Herman E.K."/>
            <person name="Klute M.J."/>
            <person name="Nakayama T."/>
            <person name="Obornik M."/>
            <person name="Reyes-Prieto A."/>
            <person name="Armbrust E.V."/>
            <person name="Aves S.J."/>
            <person name="Beiko R.G."/>
            <person name="Coutinho P."/>
            <person name="Dacks J.B."/>
            <person name="Durnford D.G."/>
            <person name="Fast N.M."/>
            <person name="Green B.R."/>
            <person name="Grisdale C."/>
            <person name="Hempe F."/>
            <person name="Henrissat B."/>
            <person name="Hoppner M.P."/>
            <person name="Ishida K.-I."/>
            <person name="Kim E."/>
            <person name="Koreny L."/>
            <person name="Kroth P.G."/>
            <person name="Liu Y."/>
            <person name="Malik S.-B."/>
            <person name="Maier U.G."/>
            <person name="McRose D."/>
            <person name="Mock T."/>
            <person name="Neilson J.A."/>
            <person name="Onodera N.T."/>
            <person name="Poole A.M."/>
            <person name="Pritham E.J."/>
            <person name="Richards T.A."/>
            <person name="Rocap G."/>
            <person name="Roy S.W."/>
            <person name="Sarai C."/>
            <person name="Schaack S."/>
            <person name="Shirato S."/>
            <person name="Slamovits C.H."/>
            <person name="Spencer D.F."/>
            <person name="Suzuki S."/>
            <person name="Worden A.Z."/>
            <person name="Zauner S."/>
            <person name="Barry K."/>
            <person name="Bell C."/>
            <person name="Bharti A.K."/>
            <person name="Crow J.A."/>
            <person name="Grimwood J."/>
            <person name="Kramer R."/>
            <person name="Lindquist E."/>
            <person name="Lucas S."/>
            <person name="Salamov A."/>
            <person name="McFadden G.I."/>
            <person name="Lane C.E."/>
            <person name="Keeling P.J."/>
            <person name="Gray M.W."/>
            <person name="Grigoriev I.V."/>
            <person name="Archibald J.M."/>
        </authorList>
    </citation>
    <scope>NUCLEOTIDE SEQUENCE</scope>
    <source>
        <strain evidence="4">CCMP2712</strain>
    </source>
</reference>
<dbReference type="KEGG" id="gtt:GUITHDRAFT_140837"/>
<evidence type="ECO:0000256" key="1">
    <source>
        <dbReference type="SAM" id="MobiDB-lite"/>
    </source>
</evidence>
<feature type="region of interest" description="Disordered" evidence="1">
    <location>
        <begin position="1"/>
        <end position="435"/>
    </location>
</feature>
<dbReference type="PaxDb" id="55529-EKX42983"/>
<dbReference type="EnsemblProtists" id="EKX42983">
    <property type="protein sequence ID" value="EKX42983"/>
    <property type="gene ID" value="GUITHDRAFT_140837"/>
</dbReference>
<feature type="region of interest" description="Disordered" evidence="1">
    <location>
        <begin position="640"/>
        <end position="668"/>
    </location>
</feature>
<feature type="compositionally biased region" description="Basic and acidic residues" evidence="1">
    <location>
        <begin position="162"/>
        <end position="220"/>
    </location>
</feature>
<reference evidence="3" key="3">
    <citation type="submission" date="2015-06" db="UniProtKB">
        <authorList>
            <consortium name="EnsemblProtists"/>
        </authorList>
    </citation>
    <scope>IDENTIFICATION</scope>
</reference>
<dbReference type="GeneID" id="17299611"/>
<dbReference type="HOGENOM" id="CLU_377890_0_0_1"/>
<sequence length="734" mass="74726">MDAKISARGSGAAGGRDAEGGDMGLEGAHGRGEGEASDGGEHGAGERAASREACAGHVGSWDGGRAEGGGSGRESAEGAGAEGGRGGSVGVGGGRTGAPGGGEGRADETQAGQEGGEEGTARVGRGSGMGGGKTGGGHAQGRGEAARSGGGEGVRGLAGGGGKDEIPAVGSRGDREPAWSGDVSRELAEARAIPERTAEEDGDGEVREGAGEEEGGREGVEAVGRGGSETAGTAGDSARGSGAAGGRDAEGGDMGLEGAHGRGEGEASDGGEHGAGERAASREACAGHVGSWDGGRAEGGGSGRESAEGAGAEGGRGGGVGVGGGRTGAPGGGEGRADETQAGQEGGEEGTARVGRGSGMGGGKTGGGHAQGRGEAARSGGGEGVRGLAGGGGKDEIPAVGSRGDREPAWSGDVSRELAEARAIPERTAEEDGDGERHMVKVCFLLWGFQLANVEEKDGPESGPLHSRHTRSSLEMIRPAGENLSGHHNPSVFQDIDGKFTSIVGIAEEYLAKIEFLWRIMCSEHLSIKFSVHSNMCSVRNELVEILGSLEQEISIFHLQAVESWYTNDSRSVELENLAFETRFLRQKAKEQERELRKLADIQQTNITLKKSNLLLNQHVQDMRTALSEANNELELLSSSMSRARASKQADASAEKQSGEQSHTLQGSLLDLRRNAGFDTRREGIDRPLMHFSKMVADPNFLGEAMNGLMDSVQDGANHLLQSSPYQPPKNKSH</sequence>
<feature type="compositionally biased region" description="Low complexity" evidence="1">
    <location>
        <begin position="230"/>
        <end position="241"/>
    </location>
</feature>
<feature type="compositionally biased region" description="Gly residues" evidence="1">
    <location>
        <begin position="80"/>
        <end position="103"/>
    </location>
</feature>
<accession>L1J382</accession>
<feature type="compositionally biased region" description="Gly residues" evidence="1">
    <location>
        <begin position="356"/>
        <end position="371"/>
    </location>
</feature>
<name>L1J382_GUITC</name>
<feature type="compositionally biased region" description="Basic and acidic residues" evidence="1">
    <location>
        <begin position="259"/>
        <end position="281"/>
    </location>
</feature>
<feature type="compositionally biased region" description="Gly residues" evidence="1">
    <location>
        <begin position="148"/>
        <end position="161"/>
    </location>
</feature>
<evidence type="ECO:0000313" key="3">
    <source>
        <dbReference type="EnsemblProtists" id="EKX42983"/>
    </source>
</evidence>
<evidence type="ECO:0000313" key="2">
    <source>
        <dbReference type="EMBL" id="EKX42983.1"/>
    </source>
</evidence>
<reference evidence="2 4" key="1">
    <citation type="journal article" date="2012" name="Nature">
        <title>Algal genomes reveal evolutionary mosaicism and the fate of nucleomorphs.</title>
        <authorList>
            <consortium name="DOE Joint Genome Institute"/>
            <person name="Curtis B.A."/>
            <person name="Tanifuji G."/>
            <person name="Burki F."/>
            <person name="Gruber A."/>
            <person name="Irimia M."/>
            <person name="Maruyama S."/>
            <person name="Arias M.C."/>
            <person name="Ball S.G."/>
            <person name="Gile G.H."/>
            <person name="Hirakawa Y."/>
            <person name="Hopkins J.F."/>
            <person name="Kuo A."/>
            <person name="Rensing S.A."/>
            <person name="Schmutz J."/>
            <person name="Symeonidi A."/>
            <person name="Elias M."/>
            <person name="Eveleigh R.J."/>
            <person name="Herman E.K."/>
            <person name="Klute M.J."/>
            <person name="Nakayama T."/>
            <person name="Obornik M."/>
            <person name="Reyes-Prieto A."/>
            <person name="Armbrust E.V."/>
            <person name="Aves S.J."/>
            <person name="Beiko R.G."/>
            <person name="Coutinho P."/>
            <person name="Dacks J.B."/>
            <person name="Durnford D.G."/>
            <person name="Fast N.M."/>
            <person name="Green B.R."/>
            <person name="Grisdale C.J."/>
            <person name="Hempel F."/>
            <person name="Henrissat B."/>
            <person name="Hoppner M.P."/>
            <person name="Ishida K."/>
            <person name="Kim E."/>
            <person name="Koreny L."/>
            <person name="Kroth P.G."/>
            <person name="Liu Y."/>
            <person name="Malik S.B."/>
            <person name="Maier U.G."/>
            <person name="McRose D."/>
            <person name="Mock T."/>
            <person name="Neilson J.A."/>
            <person name="Onodera N.T."/>
            <person name="Poole A.M."/>
            <person name="Pritham E.J."/>
            <person name="Richards T.A."/>
            <person name="Rocap G."/>
            <person name="Roy S.W."/>
            <person name="Sarai C."/>
            <person name="Schaack S."/>
            <person name="Shirato S."/>
            <person name="Slamovits C.H."/>
            <person name="Spencer D.F."/>
            <person name="Suzuki S."/>
            <person name="Worden A.Z."/>
            <person name="Zauner S."/>
            <person name="Barry K."/>
            <person name="Bell C."/>
            <person name="Bharti A.K."/>
            <person name="Crow J.A."/>
            <person name="Grimwood J."/>
            <person name="Kramer R."/>
            <person name="Lindquist E."/>
            <person name="Lucas S."/>
            <person name="Salamov A."/>
            <person name="McFadden G.I."/>
            <person name="Lane C.E."/>
            <person name="Keeling P.J."/>
            <person name="Gray M.W."/>
            <person name="Grigoriev I.V."/>
            <person name="Archibald J.M."/>
        </authorList>
    </citation>
    <scope>NUCLEOTIDE SEQUENCE</scope>
    <source>
        <strain evidence="2 4">CCMP2712</strain>
    </source>
</reference>
<organism evidence="2">
    <name type="scientific">Guillardia theta (strain CCMP2712)</name>
    <name type="common">Cryptophyte</name>
    <dbReference type="NCBI Taxonomy" id="905079"/>
    <lineage>
        <taxon>Eukaryota</taxon>
        <taxon>Cryptophyceae</taxon>
        <taxon>Pyrenomonadales</taxon>
        <taxon>Geminigeraceae</taxon>
        <taxon>Guillardia</taxon>
    </lineage>
</organism>
<dbReference type="OMA" id="SVEHECV"/>
<dbReference type="Proteomes" id="UP000011087">
    <property type="component" value="Unassembled WGS sequence"/>
</dbReference>